<evidence type="ECO:0000313" key="2">
    <source>
        <dbReference type="Proteomes" id="UP000191154"/>
    </source>
</evidence>
<dbReference type="EMBL" id="LZYZ01000010">
    <property type="protein sequence ID" value="OOM06428.1"/>
    <property type="molecule type" value="Genomic_DNA"/>
</dbReference>
<dbReference type="Proteomes" id="UP000191154">
    <property type="component" value="Unassembled WGS sequence"/>
</dbReference>
<gene>
    <name evidence="1" type="ORF">CLOSAC_43480</name>
</gene>
<sequence>MAIDKYKSNNTDTNTMLHKSVLYEKIYSSDKVDYLLSLKKGYLKKITYRHDNRCDGAFKDMEFLYERVGIGDEFERLKEDKRWKLCYGCSMENRFGKFSIYELLNKCGSLMPYYKVIEKPKRVNGTRYPAREIFYKRKM</sequence>
<evidence type="ECO:0000313" key="1">
    <source>
        <dbReference type="EMBL" id="OOM06428.1"/>
    </source>
</evidence>
<reference evidence="1 2" key="1">
    <citation type="submission" date="2016-05" db="EMBL/GenBank/DDBJ databases">
        <title>Microbial solvent formation.</title>
        <authorList>
            <person name="Poehlein A."/>
            <person name="Montoya Solano J.D."/>
            <person name="Flitsch S."/>
            <person name="Krabben P."/>
            <person name="Duerre P."/>
            <person name="Daniel R."/>
        </authorList>
    </citation>
    <scope>NUCLEOTIDE SEQUENCE [LARGE SCALE GENOMIC DNA]</scope>
    <source>
        <strain evidence="1 2">L1-8</strain>
    </source>
</reference>
<accession>A0A1S8MQI7</accession>
<proteinExistence type="predicted"/>
<protein>
    <submittedName>
        <fullName evidence="1">Uncharacterized protein</fullName>
    </submittedName>
</protein>
<organism evidence="1 2">
    <name type="scientific">Clostridium saccharobutylicum</name>
    <dbReference type="NCBI Taxonomy" id="169679"/>
    <lineage>
        <taxon>Bacteria</taxon>
        <taxon>Bacillati</taxon>
        <taxon>Bacillota</taxon>
        <taxon>Clostridia</taxon>
        <taxon>Eubacteriales</taxon>
        <taxon>Clostridiaceae</taxon>
        <taxon>Clostridium</taxon>
    </lineage>
</organism>
<name>A0A1S8MQI7_CLOSA</name>
<comment type="caution">
    <text evidence="1">The sequence shown here is derived from an EMBL/GenBank/DDBJ whole genome shotgun (WGS) entry which is preliminary data.</text>
</comment>
<dbReference type="AlphaFoldDB" id="A0A1S8MQI7"/>